<feature type="region of interest" description="Disordered" evidence="1">
    <location>
        <begin position="1"/>
        <end position="28"/>
    </location>
</feature>
<feature type="compositionally biased region" description="Acidic residues" evidence="1">
    <location>
        <begin position="1"/>
        <end position="14"/>
    </location>
</feature>
<proteinExistence type="predicted"/>
<keyword evidence="3" id="KW-1185">Reference proteome</keyword>
<reference evidence="2" key="1">
    <citation type="submission" date="2024-03" db="EMBL/GenBank/DDBJ databases">
        <authorList>
            <consortium name="ELIXIR-Norway"/>
            <consortium name="Elixir Norway"/>
        </authorList>
    </citation>
    <scope>NUCLEOTIDE SEQUENCE</scope>
</reference>
<evidence type="ECO:0000313" key="3">
    <source>
        <dbReference type="Proteomes" id="UP001497522"/>
    </source>
</evidence>
<gene>
    <name evidence="2" type="ORF">CSSPJE1EN2_LOCUS2366</name>
</gene>
<dbReference type="EMBL" id="OZ023711">
    <property type="protein sequence ID" value="CAK9859371.1"/>
    <property type="molecule type" value="Genomic_DNA"/>
</dbReference>
<sequence>MEEVVEQQGVEEEVVMSSPSPPKRAREEISDVVVGDGHDFHSSSAAGQELAVDVAAGPPASKKLCIEEAVLCTIPNVLELEDLELHDDQAAADENSTCSSSVLVDISHHSAGAVAGCVDSGDELGDVVVDQDLLAEEHDVHSLFRGAQYKYHPAAAAGGSECCSALSKEDAARVLRSLEEELGVSSDQSDEHVDSSSSNLLPSSAAQEALVDAALTSWGEEIWNSSSSCGGFVTAAAGAAGDHAAGFSSGTSSLTIGDQEDESSAAPVNNCLQGAALDNKLSCALSTFEPVDGAQVDIGFLNEASDDELGIPPSPSSERAVFDDGRTAKEVCEDSMSVLTEAGSLLEGRGDHHSAAAAADDDENGESAAAGPRKSQAALHEAVSWALQDNNSAAEDYPDLPGSSSSFHDMAAAAAAEEEEDWLMPVGGLDFLLDFSTGYVPVAT</sequence>
<dbReference type="Proteomes" id="UP001497522">
    <property type="component" value="Chromosome 10"/>
</dbReference>
<feature type="region of interest" description="Disordered" evidence="1">
    <location>
        <begin position="349"/>
        <end position="375"/>
    </location>
</feature>
<organism evidence="2 3">
    <name type="scientific">Sphagnum jensenii</name>
    <dbReference type="NCBI Taxonomy" id="128206"/>
    <lineage>
        <taxon>Eukaryota</taxon>
        <taxon>Viridiplantae</taxon>
        <taxon>Streptophyta</taxon>
        <taxon>Embryophyta</taxon>
        <taxon>Bryophyta</taxon>
        <taxon>Sphagnophytina</taxon>
        <taxon>Sphagnopsida</taxon>
        <taxon>Sphagnales</taxon>
        <taxon>Sphagnaceae</taxon>
        <taxon>Sphagnum</taxon>
    </lineage>
</organism>
<accession>A0ABP1AA39</accession>
<evidence type="ECO:0000256" key="1">
    <source>
        <dbReference type="SAM" id="MobiDB-lite"/>
    </source>
</evidence>
<name>A0ABP1AA39_9BRYO</name>
<feature type="region of interest" description="Disordered" evidence="1">
    <location>
        <begin position="182"/>
        <end position="201"/>
    </location>
</feature>
<protein>
    <submittedName>
        <fullName evidence="2">Uncharacterized protein</fullName>
    </submittedName>
</protein>
<evidence type="ECO:0000313" key="2">
    <source>
        <dbReference type="EMBL" id="CAK9859371.1"/>
    </source>
</evidence>